<dbReference type="GO" id="GO:0008080">
    <property type="term" value="F:N-acetyltransferase activity"/>
    <property type="evidence" value="ECO:0007669"/>
    <property type="project" value="InterPro"/>
</dbReference>
<dbReference type="Gene3D" id="3.40.630.30">
    <property type="match status" value="1"/>
</dbReference>
<dbReference type="InterPro" id="IPR050769">
    <property type="entry name" value="NAT_camello-type"/>
</dbReference>
<evidence type="ECO:0000259" key="2">
    <source>
        <dbReference type="PROSITE" id="PS51186"/>
    </source>
</evidence>
<dbReference type="SUPFAM" id="SSF55729">
    <property type="entry name" value="Acyl-CoA N-acyltransferases (Nat)"/>
    <property type="match status" value="1"/>
</dbReference>
<sequence>MSGIEITVRHDLRPGDLGRVTEMHGLVYAREYAFDHTFEAYVAATLGEFGQQYRPGRDRLWLAEQGDRLLGSIAIVGRSEDTAQLRWFLVHPSCRGHGLGSRLLALSLSFCHSASYRHVYLWTVHLLEDAARLYRRFGFRLTEELAEKPLWGHHLREQRYDLELVDDRP</sequence>
<evidence type="ECO:0000256" key="1">
    <source>
        <dbReference type="ARBA" id="ARBA00022679"/>
    </source>
</evidence>
<dbReference type="CDD" id="cd04301">
    <property type="entry name" value="NAT_SF"/>
    <property type="match status" value="1"/>
</dbReference>
<organism evidence="3">
    <name type="scientific">Thermorudis peleae</name>
    <dbReference type="NCBI Taxonomy" id="1382356"/>
    <lineage>
        <taxon>Bacteria</taxon>
        <taxon>Pseudomonadati</taxon>
        <taxon>Thermomicrobiota</taxon>
        <taxon>Thermomicrobia</taxon>
        <taxon>Thermomicrobia incertae sedis</taxon>
        <taxon>Thermorudis</taxon>
    </lineage>
</organism>
<feature type="domain" description="N-acetyltransferase" evidence="2">
    <location>
        <begin position="6"/>
        <end position="162"/>
    </location>
</feature>
<dbReference type="PANTHER" id="PTHR13947:SF37">
    <property type="entry name" value="LD18367P"/>
    <property type="match status" value="1"/>
</dbReference>
<evidence type="ECO:0000313" key="3">
    <source>
        <dbReference type="EMBL" id="HEG91629.1"/>
    </source>
</evidence>
<keyword evidence="1 3" id="KW-0808">Transferase</keyword>
<dbReference type="InterPro" id="IPR000182">
    <property type="entry name" value="GNAT_dom"/>
</dbReference>
<dbReference type="EMBL" id="DSIY01000219">
    <property type="protein sequence ID" value="HEG91629.1"/>
    <property type="molecule type" value="Genomic_DNA"/>
</dbReference>
<proteinExistence type="predicted"/>
<reference evidence="3" key="1">
    <citation type="journal article" date="2020" name="mSystems">
        <title>Genome- and Community-Level Interaction Insights into Carbon Utilization and Element Cycling Functions of Hydrothermarchaeota in Hydrothermal Sediment.</title>
        <authorList>
            <person name="Zhou Z."/>
            <person name="Liu Y."/>
            <person name="Xu W."/>
            <person name="Pan J."/>
            <person name="Luo Z.H."/>
            <person name="Li M."/>
        </authorList>
    </citation>
    <scope>NUCLEOTIDE SEQUENCE [LARGE SCALE GENOMIC DNA]</scope>
    <source>
        <strain evidence="3">SpSt-210</strain>
    </source>
</reference>
<protein>
    <submittedName>
        <fullName evidence="3">N-acetyltransferase</fullName>
    </submittedName>
</protein>
<dbReference type="InterPro" id="IPR016181">
    <property type="entry name" value="Acyl_CoA_acyltransferase"/>
</dbReference>
<name>A0A831X0U4_9BACT</name>
<accession>A0A831X0U4</accession>
<dbReference type="AlphaFoldDB" id="A0A831X0U4"/>
<dbReference type="PANTHER" id="PTHR13947">
    <property type="entry name" value="GNAT FAMILY N-ACETYLTRANSFERASE"/>
    <property type="match status" value="1"/>
</dbReference>
<gene>
    <name evidence="3" type="ORF">ENP34_09345</name>
</gene>
<dbReference type="Pfam" id="PF00583">
    <property type="entry name" value="Acetyltransf_1"/>
    <property type="match status" value="1"/>
</dbReference>
<dbReference type="PROSITE" id="PS51186">
    <property type="entry name" value="GNAT"/>
    <property type="match status" value="1"/>
</dbReference>
<comment type="caution">
    <text evidence="3">The sequence shown here is derived from an EMBL/GenBank/DDBJ whole genome shotgun (WGS) entry which is preliminary data.</text>
</comment>